<dbReference type="SUPFAM" id="SSF52833">
    <property type="entry name" value="Thioredoxin-like"/>
    <property type="match status" value="1"/>
</dbReference>
<evidence type="ECO:0000259" key="2">
    <source>
        <dbReference type="Pfam" id="PF00085"/>
    </source>
</evidence>
<feature type="domain" description="Thioredoxin" evidence="2">
    <location>
        <begin position="168"/>
        <end position="253"/>
    </location>
</feature>
<dbReference type="InterPro" id="IPR013766">
    <property type="entry name" value="Thioredoxin_domain"/>
</dbReference>
<accession>A0A835YQ77</accession>
<dbReference type="Pfam" id="PF00085">
    <property type="entry name" value="Thioredoxin"/>
    <property type="match status" value="1"/>
</dbReference>
<comment type="caution">
    <text evidence="3">The sequence shown here is derived from an EMBL/GenBank/DDBJ whole genome shotgun (WGS) entry which is preliminary data.</text>
</comment>
<dbReference type="OrthoDB" id="10257948at2759"/>
<dbReference type="PANTHER" id="PTHR21148">
    <property type="entry name" value="THIOREDOXIN DOMAIN-CONTAINING PROTEIN 9"/>
    <property type="match status" value="1"/>
</dbReference>
<protein>
    <submittedName>
        <fullName evidence="3">Thioredoxin-like protein</fullName>
    </submittedName>
</protein>
<organism evidence="3 4">
    <name type="scientific">Tribonema minus</name>
    <dbReference type="NCBI Taxonomy" id="303371"/>
    <lineage>
        <taxon>Eukaryota</taxon>
        <taxon>Sar</taxon>
        <taxon>Stramenopiles</taxon>
        <taxon>Ochrophyta</taxon>
        <taxon>PX clade</taxon>
        <taxon>Xanthophyceae</taxon>
        <taxon>Tribonematales</taxon>
        <taxon>Tribonemataceae</taxon>
        <taxon>Tribonema</taxon>
    </lineage>
</organism>
<dbReference type="InterPro" id="IPR036249">
    <property type="entry name" value="Thioredoxin-like_sf"/>
</dbReference>
<reference evidence="3" key="1">
    <citation type="submission" date="2021-02" db="EMBL/GenBank/DDBJ databases">
        <title>First Annotated Genome of the Yellow-green Alga Tribonema minus.</title>
        <authorList>
            <person name="Mahan K.M."/>
        </authorList>
    </citation>
    <scope>NUCLEOTIDE SEQUENCE</scope>
    <source>
        <strain evidence="3">UTEX B ZZ1240</strain>
    </source>
</reference>
<feature type="region of interest" description="Disordered" evidence="1">
    <location>
        <begin position="1"/>
        <end position="111"/>
    </location>
</feature>
<gene>
    <name evidence="3" type="ORF">JKP88DRAFT_270407</name>
</gene>
<keyword evidence="4" id="KW-1185">Reference proteome</keyword>
<evidence type="ECO:0000256" key="1">
    <source>
        <dbReference type="SAM" id="MobiDB-lite"/>
    </source>
</evidence>
<sequence length="316" mass="35008">MASGQFPTGSSAASKFSLVDPLGGAADDDEKTLQQAVTEEVNNRMGKAVDDLKGKYGSSGKGYEASHDNNPTGLAYQREKEENAKRAAAIKSQEDALKAEQDAEEQELQQQLQAHRLLDESDDDDEYLEGLDDDPELERIREARLAQLKAAHDARSSNLAKGHGRYREVTQDEFLPEVTSSARVVAHFYHNDFQRCKIMDMHLERLAPAHLEAKFIKINAEKAPFFVQKLQVRVLPCVVIFRDGISVAQIQGFEGLNEEQEKGTEDEWPTGNLAKRLALAKAIDYTASDALDQMRKAQVSGVIRAGFGDAELSDED</sequence>
<feature type="compositionally biased region" description="Basic and acidic residues" evidence="1">
    <location>
        <begin position="92"/>
        <end position="101"/>
    </location>
</feature>
<evidence type="ECO:0000313" key="3">
    <source>
        <dbReference type="EMBL" id="KAG5179204.1"/>
    </source>
</evidence>
<feature type="compositionally biased region" description="Polar residues" evidence="1">
    <location>
        <begin position="1"/>
        <end position="14"/>
    </location>
</feature>
<dbReference type="Gene3D" id="3.40.30.10">
    <property type="entry name" value="Glutaredoxin"/>
    <property type="match status" value="1"/>
</dbReference>
<name>A0A835YQ77_9STRA</name>
<dbReference type="Proteomes" id="UP000664859">
    <property type="component" value="Unassembled WGS sequence"/>
</dbReference>
<dbReference type="AlphaFoldDB" id="A0A835YQ77"/>
<dbReference type="CDD" id="cd02989">
    <property type="entry name" value="Phd_like_TxnDC9"/>
    <property type="match status" value="1"/>
</dbReference>
<evidence type="ECO:0000313" key="4">
    <source>
        <dbReference type="Proteomes" id="UP000664859"/>
    </source>
</evidence>
<proteinExistence type="predicted"/>
<dbReference type="EMBL" id="JAFCMP010000490">
    <property type="protein sequence ID" value="KAG5179204.1"/>
    <property type="molecule type" value="Genomic_DNA"/>
</dbReference>